<protein>
    <submittedName>
        <fullName evidence="2">Uncharacterized protein</fullName>
    </submittedName>
</protein>
<dbReference type="Proteomes" id="UP001651158">
    <property type="component" value="Unassembled WGS sequence"/>
</dbReference>
<comment type="caution">
    <text evidence="2">The sequence shown here is derived from an EMBL/GenBank/DDBJ whole genome shotgun (WGS) entry which is preliminary data.</text>
</comment>
<name>A0ABR4QC65_9CEST</name>
<evidence type="ECO:0000313" key="2">
    <source>
        <dbReference type="EMBL" id="KAL5107328.1"/>
    </source>
</evidence>
<proteinExistence type="predicted"/>
<sequence>MVFFGLSVLVKCDTTNHEWGICEDCIGDVTCRIFIRQLQQNAFPSLNPCPNDPGEYSLNLGELDDGYYQCFETSTSFCIVSLKANIELRLSAHKLSPQMKPFVYMYVGQIKSTHHRQLWNKWIDDGILSLDTEKAQFNTMVSGDGGTGHYNQLIHAPFDHAGSPTAAKNSVNNFYEIFESTLSVHEGFCGQYRVYGVSAVVNQTFDVYIKNCSCVFHEEEHVGKLVSIRDYCDLFTRVEFTLKFFGVNDRTRCSVEGRQDLVCEKLRSNRFKIACLKDDLGIPENRNRSLKNVTLRMDNEKCLLRHVFKIPELEYADMELRLTPHRNSYNPQVAEVMIQACLHTYCSNKHLHCQVWNPSTNQTLITSRPSSPRVYIKLDDLVCLQKALVVCRTPEQKNKQLLYEMVFDRILEFKFPRGIIQLDPSNTTFNVLGSRMTRKAQTRVRDIKCFMLSKRLTVQPNGFIRIPAAVMGKYLVKCQLYDCEWEFMLDTNRPRQDFQTPIKKMNSGPWIGLKGVRIITIVVLFHFVVFWYLSLVAILLIHYAKYDRRLASAQQWRQSVHLNDTIPPEYPPNFLSTVTLGSDLIAPEIAHKVEELFKSFQEVLRLRKDIENSHHHTI</sequence>
<evidence type="ECO:0000313" key="3">
    <source>
        <dbReference type="Proteomes" id="UP001651158"/>
    </source>
</evidence>
<reference evidence="2 3" key="1">
    <citation type="journal article" date="2022" name="Front. Cell. Infect. Microbiol.">
        <title>The Genomes of Two Strains of Taenia crassiceps the Animal Model for the Study of Human Cysticercosis.</title>
        <authorList>
            <person name="Bobes R.J."/>
            <person name="Estrada K."/>
            <person name="Rios-Valencia D.G."/>
            <person name="Calderon-Gallegos A."/>
            <person name="de la Torre P."/>
            <person name="Carrero J.C."/>
            <person name="Sanchez-Flores A."/>
            <person name="Laclette J.P."/>
        </authorList>
    </citation>
    <scope>NUCLEOTIDE SEQUENCE [LARGE SCALE GENOMIC DNA]</scope>
    <source>
        <strain evidence="2">WFUcys</strain>
    </source>
</reference>
<keyword evidence="1" id="KW-1133">Transmembrane helix</keyword>
<organism evidence="2 3">
    <name type="scientific">Taenia crassiceps</name>
    <dbReference type="NCBI Taxonomy" id="6207"/>
    <lineage>
        <taxon>Eukaryota</taxon>
        <taxon>Metazoa</taxon>
        <taxon>Spiralia</taxon>
        <taxon>Lophotrochozoa</taxon>
        <taxon>Platyhelminthes</taxon>
        <taxon>Cestoda</taxon>
        <taxon>Eucestoda</taxon>
        <taxon>Cyclophyllidea</taxon>
        <taxon>Taeniidae</taxon>
        <taxon>Taenia</taxon>
    </lineage>
</organism>
<keyword evidence="3" id="KW-1185">Reference proteome</keyword>
<gene>
    <name evidence="2" type="ORF">TcWFU_001223</name>
</gene>
<accession>A0ABR4QC65</accession>
<keyword evidence="1" id="KW-0812">Transmembrane</keyword>
<feature type="transmembrane region" description="Helical" evidence="1">
    <location>
        <begin position="518"/>
        <end position="541"/>
    </location>
</feature>
<keyword evidence="1" id="KW-0472">Membrane</keyword>
<evidence type="ECO:0000256" key="1">
    <source>
        <dbReference type="SAM" id="Phobius"/>
    </source>
</evidence>
<dbReference type="EMBL" id="JAKROA010000004">
    <property type="protein sequence ID" value="KAL5107328.1"/>
    <property type="molecule type" value="Genomic_DNA"/>
</dbReference>